<organism evidence="1 2">
    <name type="scientific">Porphyridium purpureum</name>
    <name type="common">Red alga</name>
    <name type="synonym">Porphyridium cruentum</name>
    <dbReference type="NCBI Taxonomy" id="35688"/>
    <lineage>
        <taxon>Eukaryota</taxon>
        <taxon>Rhodophyta</taxon>
        <taxon>Bangiophyceae</taxon>
        <taxon>Porphyridiales</taxon>
        <taxon>Porphyridiaceae</taxon>
        <taxon>Porphyridium</taxon>
    </lineage>
</organism>
<dbReference type="AlphaFoldDB" id="A0A5J4YXH4"/>
<dbReference type="EMBL" id="VRMN01000003">
    <property type="protein sequence ID" value="KAA8495858.1"/>
    <property type="molecule type" value="Genomic_DNA"/>
</dbReference>
<comment type="caution">
    <text evidence="1">The sequence shown here is derived from an EMBL/GenBank/DDBJ whole genome shotgun (WGS) entry which is preliminary data.</text>
</comment>
<protein>
    <submittedName>
        <fullName evidence="1">Uncharacterized protein</fullName>
    </submittedName>
</protein>
<gene>
    <name evidence="1" type="ORF">FVE85_2013</name>
</gene>
<keyword evidence="2" id="KW-1185">Reference proteome</keyword>
<reference evidence="2" key="1">
    <citation type="journal article" date="2019" name="Nat. Commun.">
        <title>Expansion of phycobilisome linker gene families in mesophilic red algae.</title>
        <authorList>
            <person name="Lee J."/>
            <person name="Kim D."/>
            <person name="Bhattacharya D."/>
            <person name="Yoon H.S."/>
        </authorList>
    </citation>
    <scope>NUCLEOTIDE SEQUENCE [LARGE SCALE GENOMIC DNA]</scope>
    <source>
        <strain evidence="2">CCMP 1328</strain>
    </source>
</reference>
<name>A0A5J4YXH4_PORPP</name>
<proteinExistence type="predicted"/>
<evidence type="ECO:0000313" key="1">
    <source>
        <dbReference type="EMBL" id="KAA8495858.1"/>
    </source>
</evidence>
<sequence length="172" mass="18878">MFYVLLPMYPGPFTCSELTRTDFQFFEPPIQSRLAFLRKILHCSALAAYRPLYPLSAWCTAPKTHLKLTCVSLMTTGRNRSMHSICFAPHAAAHNQSLASFLIPSTTVTPAVQSHLSPPLCDASHPFAPGDALDSPAASQQKRLSAVQWECTSTCGDCERSSSTVSVWQRSA</sequence>
<evidence type="ECO:0000313" key="2">
    <source>
        <dbReference type="Proteomes" id="UP000324585"/>
    </source>
</evidence>
<accession>A0A5J4YXH4</accession>
<dbReference type="Proteomes" id="UP000324585">
    <property type="component" value="Unassembled WGS sequence"/>
</dbReference>